<dbReference type="Pfam" id="PF02580">
    <property type="entry name" value="Tyr_Deacylase"/>
    <property type="match status" value="1"/>
</dbReference>
<keyword evidence="3" id="KW-0820">tRNA-binding</keyword>
<evidence type="ECO:0000313" key="5">
    <source>
        <dbReference type="Proteomes" id="UP000186806"/>
    </source>
</evidence>
<dbReference type="GO" id="GO:0019478">
    <property type="term" value="P:D-amino acid catabolic process"/>
    <property type="evidence" value="ECO:0007669"/>
    <property type="project" value="UniProtKB-UniRule"/>
</dbReference>
<proteinExistence type="inferred from homology"/>
<dbReference type="Gene3D" id="3.50.80.10">
    <property type="entry name" value="D-tyrosyl-tRNA(Tyr) deacylase"/>
    <property type="match status" value="1"/>
</dbReference>
<dbReference type="EC" id="3.1.1.96" evidence="3"/>
<evidence type="ECO:0000256" key="1">
    <source>
        <dbReference type="ARBA" id="ARBA00009673"/>
    </source>
</evidence>
<comment type="domain">
    <text evidence="3">A Gly-cisPro motif from one monomer fits into the active site of the other monomer to allow specific chiral rejection of L-amino acids.</text>
</comment>
<comment type="catalytic activity">
    <reaction evidence="3">
        <text>a D-aminoacyl-tRNA + H2O = a tRNA + a D-alpha-amino acid + H(+)</text>
        <dbReference type="Rhea" id="RHEA:13953"/>
        <dbReference type="Rhea" id="RHEA-COMP:10123"/>
        <dbReference type="Rhea" id="RHEA-COMP:10124"/>
        <dbReference type="ChEBI" id="CHEBI:15377"/>
        <dbReference type="ChEBI" id="CHEBI:15378"/>
        <dbReference type="ChEBI" id="CHEBI:59871"/>
        <dbReference type="ChEBI" id="CHEBI:78442"/>
        <dbReference type="ChEBI" id="CHEBI:79333"/>
        <dbReference type="EC" id="3.1.1.96"/>
    </reaction>
</comment>
<gene>
    <name evidence="3" type="primary">dtd</name>
    <name evidence="4" type="ORF">BTW10_12820</name>
</gene>
<organism evidence="4 5">
    <name type="scientific">Chromohalobacter japonicus</name>
    <dbReference type="NCBI Taxonomy" id="223900"/>
    <lineage>
        <taxon>Bacteria</taxon>
        <taxon>Pseudomonadati</taxon>
        <taxon>Pseudomonadota</taxon>
        <taxon>Gammaproteobacteria</taxon>
        <taxon>Oceanospirillales</taxon>
        <taxon>Halomonadaceae</taxon>
        <taxon>Chromohalobacter</taxon>
    </lineage>
</organism>
<keyword evidence="5" id="KW-1185">Reference proteome</keyword>
<sequence>MRAVIQRVSHASVDVGDRTTGAIEQGVMALIGVAPEDTQAHADKMLHKLLKLRIFGDEAGKMNLNVQQVEGGLLLVPQFTLMANTAKGLRPGFDGAATPAHGEAIFDYLVARAQQAWSRVATGEFGADMQVSLLNDGPVTFIVET</sequence>
<evidence type="ECO:0000256" key="2">
    <source>
        <dbReference type="ARBA" id="ARBA00022801"/>
    </source>
</evidence>
<dbReference type="SUPFAM" id="SSF69500">
    <property type="entry name" value="DTD-like"/>
    <property type="match status" value="1"/>
</dbReference>
<dbReference type="InterPro" id="IPR023509">
    <property type="entry name" value="DTD-like_sf"/>
</dbReference>
<dbReference type="PANTHER" id="PTHR10472">
    <property type="entry name" value="D-TYROSYL-TRNA TYR DEACYLASE"/>
    <property type="match status" value="1"/>
</dbReference>
<comment type="function">
    <text evidence="3">An aminoacyl-tRNA editing enzyme that deacylates mischarged D-aminoacyl-tRNAs. Also deacylates mischarged glycyl-tRNA(Ala), protecting cells against glycine mischarging by AlaRS. Acts via tRNA-based rather than protein-based catalysis; rejects L-amino acids rather than detecting D-amino acids in the active site. By recycling D-aminoacyl-tRNA to D-amino acids and free tRNA molecules, this enzyme counteracts the toxicity associated with the formation of D-aminoacyl-tRNA entities in vivo and helps enforce protein L-homochirality.</text>
</comment>
<dbReference type="EMBL" id="MSDQ01000031">
    <property type="protein sequence ID" value="OLO10852.1"/>
    <property type="molecule type" value="Genomic_DNA"/>
</dbReference>
<reference evidence="4 5" key="1">
    <citation type="submission" date="2016-12" db="EMBL/GenBank/DDBJ databases">
        <title>Draft genome sequences of strains Salinicola socius SMB35, Salinicola sp. MH3R3-1 and Chromohalobacter sp. SMB17 from the Verkhnekamsk potash mining region of Russia.</title>
        <authorList>
            <person name="Mavrodi D.V."/>
            <person name="Olsson B.E."/>
            <person name="Korsakova E.S."/>
            <person name="Pyankova A."/>
            <person name="Mavrodi O.V."/>
            <person name="Plotnikova E.G."/>
        </authorList>
    </citation>
    <scope>NUCLEOTIDE SEQUENCE [LARGE SCALE GENOMIC DNA]</scope>
    <source>
        <strain evidence="4 5">SMB17</strain>
    </source>
</reference>
<dbReference type="RefSeq" id="WP_075369735.1">
    <property type="nucleotide sequence ID" value="NZ_MSDQ01000031.1"/>
</dbReference>
<evidence type="ECO:0000313" key="4">
    <source>
        <dbReference type="EMBL" id="OLO10852.1"/>
    </source>
</evidence>
<dbReference type="NCBIfam" id="TIGR00256">
    <property type="entry name" value="D-aminoacyl-tRNA deacylase"/>
    <property type="match status" value="1"/>
</dbReference>
<keyword evidence="3" id="KW-0963">Cytoplasm</keyword>
<comment type="subunit">
    <text evidence="3">Homodimer.</text>
</comment>
<accession>A0A1Q8TB06</accession>
<dbReference type="PANTHER" id="PTHR10472:SF5">
    <property type="entry name" value="D-AMINOACYL-TRNA DEACYLASE 1"/>
    <property type="match status" value="1"/>
</dbReference>
<evidence type="ECO:0000256" key="3">
    <source>
        <dbReference type="HAMAP-Rule" id="MF_00518"/>
    </source>
</evidence>
<keyword evidence="2 3" id="KW-0378">Hydrolase</keyword>
<dbReference type="FunFam" id="3.50.80.10:FF:000001">
    <property type="entry name" value="D-aminoacyl-tRNA deacylase"/>
    <property type="match status" value="1"/>
</dbReference>
<dbReference type="GO" id="GO:0000049">
    <property type="term" value="F:tRNA binding"/>
    <property type="evidence" value="ECO:0007669"/>
    <property type="project" value="UniProtKB-UniRule"/>
</dbReference>
<feature type="short sequence motif" description="Gly-cisPro motif, important for rejection of L-amino acids" evidence="3">
    <location>
        <begin position="137"/>
        <end position="138"/>
    </location>
</feature>
<name>A0A1Q8TB06_9GAMM</name>
<dbReference type="Proteomes" id="UP000186806">
    <property type="component" value="Unassembled WGS sequence"/>
</dbReference>
<dbReference type="GO" id="GO:0106026">
    <property type="term" value="F:Gly-tRNA(Ala) deacylase activity"/>
    <property type="evidence" value="ECO:0007669"/>
    <property type="project" value="UniProtKB-UniRule"/>
</dbReference>
<dbReference type="EC" id="3.1.1.-" evidence="3"/>
<dbReference type="GO" id="GO:0005737">
    <property type="term" value="C:cytoplasm"/>
    <property type="evidence" value="ECO:0007669"/>
    <property type="project" value="UniProtKB-SubCell"/>
</dbReference>
<comment type="similarity">
    <text evidence="1 3">Belongs to the DTD family.</text>
</comment>
<dbReference type="GO" id="GO:0051500">
    <property type="term" value="F:D-tyrosyl-tRNA(Tyr) deacylase activity"/>
    <property type="evidence" value="ECO:0007669"/>
    <property type="project" value="TreeGrafter"/>
</dbReference>
<dbReference type="AlphaFoldDB" id="A0A1Q8TB06"/>
<dbReference type="STRING" id="223900.GCA_000821045_00508"/>
<protein>
    <recommendedName>
        <fullName evidence="3">D-aminoacyl-tRNA deacylase</fullName>
        <shortName evidence="3">DTD</shortName>
        <ecNumber evidence="3">3.1.1.96</ecNumber>
    </recommendedName>
    <alternativeName>
        <fullName evidence="3">Gly-tRNA(Ala) deacylase</fullName>
        <ecNumber evidence="3">3.1.1.-</ecNumber>
    </alternativeName>
</protein>
<dbReference type="HAMAP" id="MF_00518">
    <property type="entry name" value="Deacylase_Dtd"/>
    <property type="match status" value="1"/>
</dbReference>
<comment type="catalytic activity">
    <reaction evidence="3">
        <text>glycyl-tRNA(Ala) + H2O = tRNA(Ala) + glycine + H(+)</text>
        <dbReference type="Rhea" id="RHEA:53744"/>
        <dbReference type="Rhea" id="RHEA-COMP:9657"/>
        <dbReference type="Rhea" id="RHEA-COMP:13640"/>
        <dbReference type="ChEBI" id="CHEBI:15377"/>
        <dbReference type="ChEBI" id="CHEBI:15378"/>
        <dbReference type="ChEBI" id="CHEBI:57305"/>
        <dbReference type="ChEBI" id="CHEBI:78442"/>
        <dbReference type="ChEBI" id="CHEBI:78522"/>
    </reaction>
</comment>
<dbReference type="InterPro" id="IPR003732">
    <property type="entry name" value="Daa-tRNA_deacyls_DTD"/>
</dbReference>
<comment type="subcellular location">
    <subcellularLocation>
        <location evidence="3">Cytoplasm</location>
    </subcellularLocation>
</comment>
<dbReference type="GO" id="GO:0043908">
    <property type="term" value="F:Ser(Gly)-tRNA(Ala) hydrolase activity"/>
    <property type="evidence" value="ECO:0007669"/>
    <property type="project" value="UniProtKB-UniRule"/>
</dbReference>
<keyword evidence="3" id="KW-0694">RNA-binding</keyword>
<comment type="caution">
    <text evidence="4">The sequence shown here is derived from an EMBL/GenBank/DDBJ whole genome shotgun (WGS) entry which is preliminary data.</text>
</comment>